<keyword evidence="9" id="KW-0256">Endoplasmic reticulum</keyword>
<feature type="compositionally biased region" description="Low complexity" evidence="14">
    <location>
        <begin position="953"/>
        <end position="974"/>
    </location>
</feature>
<keyword evidence="11" id="KW-0653">Protein transport</keyword>
<dbReference type="GO" id="GO:0070971">
    <property type="term" value="C:endoplasmic reticulum exit site"/>
    <property type="evidence" value="ECO:0007669"/>
    <property type="project" value="TreeGrafter"/>
</dbReference>
<reference evidence="16" key="1">
    <citation type="submission" date="2019-03" db="EMBL/GenBank/DDBJ databases">
        <title>Snf2 controls pulcherriminic acid biosynthesis and connects pigmentation and antifungal activity of the yeast Metschnikowia pulcherrima.</title>
        <authorList>
            <person name="Gore-Lloyd D."/>
            <person name="Sumann I."/>
            <person name="Brachmann A.O."/>
            <person name="Schneeberger K."/>
            <person name="Ortiz-Merino R.A."/>
            <person name="Moreno-Beltran M."/>
            <person name="Schlaefli M."/>
            <person name="Kirner P."/>
            <person name="Santos Kron A."/>
            <person name="Wolfe K.H."/>
            <person name="Piel J."/>
            <person name="Ahrens C.H."/>
            <person name="Henk D."/>
            <person name="Freimoser F.M."/>
        </authorList>
    </citation>
    <scope>NUCLEOTIDE SEQUENCE [LARGE SCALE GENOMIC DNA]</scope>
    <source>
        <strain evidence="16">APC 1.2</strain>
    </source>
</reference>
<feature type="compositionally biased region" description="Polar residues" evidence="14">
    <location>
        <begin position="1022"/>
        <end position="1050"/>
    </location>
</feature>
<dbReference type="InterPro" id="IPR040251">
    <property type="entry name" value="SEC31-like"/>
</dbReference>
<comment type="similarity">
    <text evidence="3">Belongs to the WD repeat SEC31 family.</text>
</comment>
<feature type="compositionally biased region" description="Pro residues" evidence="14">
    <location>
        <begin position="1216"/>
        <end position="1233"/>
    </location>
</feature>
<dbReference type="GO" id="GO:0005789">
    <property type="term" value="C:endoplasmic reticulum membrane"/>
    <property type="evidence" value="ECO:0007669"/>
    <property type="project" value="UniProtKB-SubCell"/>
</dbReference>
<evidence type="ECO:0000256" key="3">
    <source>
        <dbReference type="ARBA" id="ARBA00009358"/>
    </source>
</evidence>
<dbReference type="GO" id="GO:0007029">
    <property type="term" value="P:endoplasmic reticulum organization"/>
    <property type="evidence" value="ECO:0007669"/>
    <property type="project" value="TreeGrafter"/>
</dbReference>
<proteinExistence type="inferred from homology"/>
<evidence type="ECO:0000256" key="5">
    <source>
        <dbReference type="ARBA" id="ARBA00021236"/>
    </source>
</evidence>
<evidence type="ECO:0000256" key="4">
    <source>
        <dbReference type="ARBA" id="ARBA00013507"/>
    </source>
</evidence>
<feature type="compositionally biased region" description="Pro residues" evidence="14">
    <location>
        <begin position="1170"/>
        <end position="1184"/>
    </location>
</feature>
<keyword evidence="7 13" id="KW-0853">WD repeat</keyword>
<feature type="region of interest" description="Disordered" evidence="14">
    <location>
        <begin position="1214"/>
        <end position="1238"/>
    </location>
</feature>
<dbReference type="InterPro" id="IPR015943">
    <property type="entry name" value="WD40/YVTN_repeat-like_dom_sf"/>
</dbReference>
<keyword evidence="16" id="KW-1185">Reference proteome</keyword>
<dbReference type="EMBL" id="CP034461">
    <property type="protein sequence ID" value="QBM90436.1"/>
    <property type="molecule type" value="Genomic_DNA"/>
</dbReference>
<dbReference type="PANTHER" id="PTHR13923:SF11">
    <property type="entry name" value="SECRETORY 31, ISOFORM D"/>
    <property type="match status" value="1"/>
</dbReference>
<evidence type="ECO:0000256" key="8">
    <source>
        <dbReference type="ARBA" id="ARBA00022737"/>
    </source>
</evidence>
<feature type="repeat" description="WD" evidence="13">
    <location>
        <begin position="112"/>
        <end position="148"/>
    </location>
</feature>
<dbReference type="GO" id="GO:0015031">
    <property type="term" value="P:protein transport"/>
    <property type="evidence" value="ECO:0007669"/>
    <property type="project" value="UniProtKB-KW"/>
</dbReference>
<dbReference type="InterPro" id="IPR001680">
    <property type="entry name" value="WD40_rpt"/>
</dbReference>
<feature type="compositionally biased region" description="Polar residues" evidence="14">
    <location>
        <begin position="996"/>
        <end position="1014"/>
    </location>
</feature>
<evidence type="ECO:0000256" key="11">
    <source>
        <dbReference type="ARBA" id="ARBA00022927"/>
    </source>
</evidence>
<gene>
    <name evidence="15" type="primary">MPUL0F00170</name>
    <name evidence="15" type="ORF">METSCH_F00170</name>
</gene>
<evidence type="ECO:0000256" key="6">
    <source>
        <dbReference type="ARBA" id="ARBA00022448"/>
    </source>
</evidence>
<evidence type="ECO:0000256" key="10">
    <source>
        <dbReference type="ARBA" id="ARBA00022892"/>
    </source>
</evidence>
<evidence type="ECO:0000256" key="13">
    <source>
        <dbReference type="PROSITE-ProRule" id="PRU00221"/>
    </source>
</evidence>
<dbReference type="GO" id="GO:0030127">
    <property type="term" value="C:COPII vesicle coat"/>
    <property type="evidence" value="ECO:0007669"/>
    <property type="project" value="TreeGrafter"/>
</dbReference>
<dbReference type="STRING" id="2163413.A0A4P6XV86"/>
<dbReference type="GO" id="GO:0090110">
    <property type="term" value="P:COPII-coated vesicle cargo loading"/>
    <property type="evidence" value="ECO:0007669"/>
    <property type="project" value="TreeGrafter"/>
</dbReference>
<comment type="subcellular location">
    <subcellularLocation>
        <location evidence="1">Cytoplasmic vesicle</location>
        <location evidence="1">COPII-coated vesicle membrane</location>
        <topology evidence="1">Peripheral membrane protein</topology>
        <orientation evidence="1">Cytoplasmic side</orientation>
    </subcellularLocation>
    <subcellularLocation>
        <location evidence="2">Endoplasmic reticulum membrane</location>
        <topology evidence="2">Peripheral membrane protein</topology>
        <orientation evidence="2">Cytoplasmic side</orientation>
    </subcellularLocation>
</comment>
<evidence type="ECO:0000256" key="1">
    <source>
        <dbReference type="ARBA" id="ARBA00004299"/>
    </source>
</evidence>
<evidence type="ECO:0000313" key="15">
    <source>
        <dbReference type="EMBL" id="QBM90436.1"/>
    </source>
</evidence>
<dbReference type="PANTHER" id="PTHR13923">
    <property type="entry name" value="SEC31-RELATED PROTEIN"/>
    <property type="match status" value="1"/>
</dbReference>
<keyword evidence="8" id="KW-0677">Repeat</keyword>
<sequence length="1362" mass="144919">MKIKEIKRTSTIAWSPDVIPLLASGSIAGAVDLDFSSSSTLEIWDVFGLLPDTLVFSASVENKFHALAWLSPFEKHSRGVLVGALENGTVQFWDVDTLIKTKSLSDASIHTSTKHLGAVKCLLFNSQQAHVLATGGQHSELFIWDLKTFAEPISPGRPTTPMDEISCISWNNAVSHILALTSNAGYTSIWDLKAKREVLHLAYTGAMGRADFSHVAWHPTQLTKLITASQSDACPLIMSWDLRNATEPEKILQGHTKGVLSLDWCSQDPNLLISSGKDNSTRLWNPIKGVKLGDYPNAANWAFLTRFAPRAPDVIATASFDGKVVIQTLQETSKPVSEQAASKNDDDFWSTIAATDTQQATFEVSQAPHWLKRPCSVSFGFGSKLVVIKNEDGKGSIEIGKAEFGSKNHEFADELSSAFKTNDFKGIIASKLENPEYDAPDWEVLSELQELGKNHLLQALMGESQLVDREESLNEIPNEASPIEDNEDSFFANLSKDIQVQKGASHGAPFVPSGEFLIFDELQSAGQLRLAKLLLSNKIKEAVSVCLEEGKLLEALVLAMNEDESVKRKVKSQYFQLAQSDVVSRLIYSASSKDVVDIVSNADIANWKEIAASIAAYCKEEASFNSKIVELGDRIMASGITDKENRKNALLCYLAGNALDKVAAIWLADLPDLENLILSSDRARVSSPHDARYLALAGFVQKVSVYRSLSNITGALSGPSIEPVCKAVFDFSSMAASNGDFELATQILSLLPEDFAGLKSEKERIAKAMGTSAGGASMVSSNGASKTQNRYASKQKGASVPLQFSQPQTLGKPAQFGKPMPPVASLAIHTAMLPSQSLGYVPVAPPFNAPSNPYVPAGGEKRGSFGGNSFSPRNNSLGLSANPIAPFAPTGPIRPPSLPAFTQASQHNPMYNTEAQGVPPPPVSSSEQKYRLETEGWNDLPETFKASKPTSRRPPASSAVVPPSPALSAAQVPQAQPPKRPQASHAIAPPPKLGSRSVSKSSAPGTPRITSSPRPSKYAPMMSSSPAQPANGISSNGVSSPAQPSKTTAPPKNPYAPAIVASSKTTYATPPVNNFVAPPAPVLSRASSQAVNPYSPGARANLKSFSNGSINGALSQGIMPPTSRVPSMPARQTPVQQPEAQFAPPPKAASGRYSSPQVNQSNGSGHEVMPPVPNAKPVLPPPVSAAPSIAPPQIAPASHDAPLLVSSINPYAPSTAAPPPVSAPPVSAPPVSAPPVTLSHALSDQPAHKAAPNGQTGISQAIKDTFSIILGKIKPAAPPKYAKHVIDMEKRLGILFDNLEKQGALSVGTVELLHDVANALTIKSYAQATELNLRIGQEFSTDAGAWHTGVKRLITMAEAFEV</sequence>
<dbReference type="Gene3D" id="1.25.40.1030">
    <property type="match status" value="1"/>
</dbReference>
<feature type="repeat" description="WD" evidence="13">
    <location>
        <begin position="252"/>
        <end position="285"/>
    </location>
</feature>
<evidence type="ECO:0000256" key="9">
    <source>
        <dbReference type="ARBA" id="ARBA00022824"/>
    </source>
</evidence>
<feature type="region of interest" description="Disordered" evidence="14">
    <location>
        <begin position="1112"/>
        <end position="1184"/>
    </location>
</feature>
<keyword evidence="6" id="KW-0813">Transport</keyword>
<dbReference type="SMART" id="SM00320">
    <property type="entry name" value="WD40"/>
    <property type="match status" value="4"/>
</dbReference>
<dbReference type="PROSITE" id="PS50082">
    <property type="entry name" value="WD_REPEATS_2"/>
    <property type="match status" value="2"/>
</dbReference>
<evidence type="ECO:0000256" key="2">
    <source>
        <dbReference type="ARBA" id="ARBA00004397"/>
    </source>
</evidence>
<protein>
    <recommendedName>
        <fullName evidence="5">Protein transport protein SEC31</fullName>
    </recommendedName>
    <alternativeName>
        <fullName evidence="4">Protein transport protein sec31</fullName>
    </alternativeName>
</protein>
<name>A0A4P6XV86_9ASCO</name>
<dbReference type="Gene3D" id="2.130.10.10">
    <property type="entry name" value="YVTN repeat-like/Quinoprotein amine dehydrogenase"/>
    <property type="match status" value="1"/>
</dbReference>
<evidence type="ECO:0000256" key="14">
    <source>
        <dbReference type="SAM" id="MobiDB-lite"/>
    </source>
</evidence>
<keyword evidence="10" id="KW-0931">ER-Golgi transport</keyword>
<organism evidence="15 16">
    <name type="scientific">Metschnikowia aff. pulcherrima</name>
    <dbReference type="NCBI Taxonomy" id="2163413"/>
    <lineage>
        <taxon>Eukaryota</taxon>
        <taxon>Fungi</taxon>
        <taxon>Dikarya</taxon>
        <taxon>Ascomycota</taxon>
        <taxon>Saccharomycotina</taxon>
        <taxon>Pichiomycetes</taxon>
        <taxon>Metschnikowiaceae</taxon>
        <taxon>Metschnikowia</taxon>
    </lineage>
</organism>
<feature type="compositionally biased region" description="Polar residues" evidence="14">
    <location>
        <begin position="778"/>
        <end position="792"/>
    </location>
</feature>
<accession>A0A4P6XV86</accession>
<comment type="function">
    <text evidence="12">Component of the coat protein complex II (COPII) which promotes the formation of transport vesicles from the endoplasmic reticulum (ER). The coat has two main functions, the physical deformation of the endoplasmic reticulum membrane into vesicles and the selection of cargo molecules.</text>
</comment>
<dbReference type="PROSITE" id="PS50294">
    <property type="entry name" value="WD_REPEATS_REGION"/>
    <property type="match status" value="1"/>
</dbReference>
<evidence type="ECO:0000256" key="7">
    <source>
        <dbReference type="ARBA" id="ARBA00022574"/>
    </source>
</evidence>
<feature type="region of interest" description="Disordered" evidence="14">
    <location>
        <begin position="910"/>
        <end position="1057"/>
    </location>
</feature>
<dbReference type="Proteomes" id="UP000292447">
    <property type="component" value="Chromosome VI"/>
</dbReference>
<dbReference type="GO" id="GO:0005198">
    <property type="term" value="F:structural molecule activity"/>
    <property type="evidence" value="ECO:0007669"/>
    <property type="project" value="TreeGrafter"/>
</dbReference>
<dbReference type="InterPro" id="IPR036322">
    <property type="entry name" value="WD40_repeat_dom_sf"/>
</dbReference>
<evidence type="ECO:0000256" key="12">
    <source>
        <dbReference type="ARBA" id="ARBA00025471"/>
    </source>
</evidence>
<feature type="compositionally biased region" description="Polar residues" evidence="14">
    <location>
        <begin position="1152"/>
        <end position="1164"/>
    </location>
</feature>
<dbReference type="SUPFAM" id="SSF50978">
    <property type="entry name" value="WD40 repeat-like"/>
    <property type="match status" value="1"/>
</dbReference>
<dbReference type="Pfam" id="PF00400">
    <property type="entry name" value="WD40"/>
    <property type="match status" value="1"/>
</dbReference>
<feature type="region of interest" description="Disordered" evidence="14">
    <location>
        <begin position="769"/>
        <end position="809"/>
    </location>
</feature>
<evidence type="ECO:0000313" key="16">
    <source>
        <dbReference type="Proteomes" id="UP000292447"/>
    </source>
</evidence>
<dbReference type="Gene3D" id="1.20.940.10">
    <property type="entry name" value="Functional domain of the splicing factor Prp18"/>
    <property type="match status" value="1"/>
</dbReference>